<dbReference type="EnsemblMetazoa" id="SSS_7784s_mrna">
    <property type="protein sequence ID" value="KAF7496366.1"/>
    <property type="gene ID" value="SSS_7784"/>
</dbReference>
<dbReference type="GO" id="GO:0003676">
    <property type="term" value="F:nucleic acid binding"/>
    <property type="evidence" value="ECO:0007669"/>
    <property type="project" value="InterPro"/>
</dbReference>
<evidence type="ECO:0000313" key="1">
    <source>
        <dbReference type="EMBL" id="KAF7496366.1"/>
    </source>
</evidence>
<protein>
    <submittedName>
        <fullName evidence="1 2">Uncharacterized protein</fullName>
    </submittedName>
</protein>
<sequence length="105" mass="12198">MVERFHRQLEDSLKCESDNENWIDLLPLILIGIRTTIKEDLDISSAELIFDEALTLPADFIEPTNDKNVNMPEFIKVLRKKINKLRPIPTRTSKTESYLPTELSK</sequence>
<accession>A0A834VGW0</accession>
<dbReference type="Proteomes" id="UP000070412">
    <property type="component" value="Unassembled WGS sequence"/>
</dbReference>
<dbReference type="OrthoDB" id="6495421at2759"/>
<evidence type="ECO:0000313" key="2">
    <source>
        <dbReference type="EnsemblMetazoa" id="KAF7496366.1"/>
    </source>
</evidence>
<dbReference type="AlphaFoldDB" id="A0A834VGW0"/>
<dbReference type="EMBL" id="WVUK01000011">
    <property type="protein sequence ID" value="KAF7496366.1"/>
    <property type="molecule type" value="Genomic_DNA"/>
</dbReference>
<evidence type="ECO:0000313" key="3">
    <source>
        <dbReference type="Proteomes" id="UP000070412"/>
    </source>
</evidence>
<gene>
    <name evidence="1" type="ORF">SSS_7784</name>
</gene>
<proteinExistence type="predicted"/>
<dbReference type="PANTHER" id="PTHR38681:SF1">
    <property type="entry name" value="RETROVIRUS-RELATED POL POLYPROTEIN FROM TRANSPOSON 412-LIKE PROTEIN"/>
    <property type="match status" value="1"/>
</dbReference>
<name>A0A834VGW0_SARSC</name>
<organism evidence="1">
    <name type="scientific">Sarcoptes scabiei</name>
    <name type="common">Itch mite</name>
    <name type="synonym">Acarus scabiei</name>
    <dbReference type="NCBI Taxonomy" id="52283"/>
    <lineage>
        <taxon>Eukaryota</taxon>
        <taxon>Metazoa</taxon>
        <taxon>Ecdysozoa</taxon>
        <taxon>Arthropoda</taxon>
        <taxon>Chelicerata</taxon>
        <taxon>Arachnida</taxon>
        <taxon>Acari</taxon>
        <taxon>Acariformes</taxon>
        <taxon>Sarcoptiformes</taxon>
        <taxon>Astigmata</taxon>
        <taxon>Psoroptidia</taxon>
        <taxon>Sarcoptoidea</taxon>
        <taxon>Sarcoptidae</taxon>
        <taxon>Sarcoptinae</taxon>
        <taxon>Sarcoptes</taxon>
    </lineage>
</organism>
<reference evidence="3" key="1">
    <citation type="journal article" date="2020" name="PLoS Negl. Trop. Dis.">
        <title>High-quality nuclear genome for Sarcoptes scabiei-A critical resource for a neglected parasite.</title>
        <authorList>
            <person name="Korhonen P.K."/>
            <person name="Gasser R.B."/>
            <person name="Ma G."/>
            <person name="Wang T."/>
            <person name="Stroehlein A.J."/>
            <person name="Young N.D."/>
            <person name="Ang C.S."/>
            <person name="Fernando D.D."/>
            <person name="Lu H.C."/>
            <person name="Taylor S."/>
            <person name="Reynolds S.L."/>
            <person name="Mofiz E."/>
            <person name="Najaraj S.H."/>
            <person name="Gowda H."/>
            <person name="Madugundu A."/>
            <person name="Renuse S."/>
            <person name="Holt D."/>
            <person name="Pandey A."/>
            <person name="Papenfuss A.T."/>
            <person name="Fischer K."/>
        </authorList>
    </citation>
    <scope>NUCLEOTIDE SEQUENCE [LARGE SCALE GENOMIC DNA]</scope>
</reference>
<keyword evidence="3" id="KW-1185">Reference proteome</keyword>
<reference evidence="2" key="3">
    <citation type="submission" date="2022-06" db="UniProtKB">
        <authorList>
            <consortium name="EnsemblMetazoa"/>
        </authorList>
    </citation>
    <scope>IDENTIFICATION</scope>
</reference>
<dbReference type="PANTHER" id="PTHR38681">
    <property type="entry name" value="RETROVIRUS-RELATED POL POLYPROTEIN FROM TRANSPOSON 412-LIKE PROTEIN-RELATED"/>
    <property type="match status" value="1"/>
</dbReference>
<dbReference type="Gene3D" id="3.30.420.10">
    <property type="entry name" value="Ribonuclease H-like superfamily/Ribonuclease H"/>
    <property type="match status" value="1"/>
</dbReference>
<reference evidence="1" key="2">
    <citation type="submission" date="2020-01" db="EMBL/GenBank/DDBJ databases">
        <authorList>
            <person name="Korhonen P.K.K."/>
            <person name="Guangxu M.G."/>
            <person name="Wang T.W."/>
            <person name="Stroehlein A.J.S."/>
            <person name="Young N.D."/>
            <person name="Ang C.-S.A."/>
            <person name="Fernando D.W.F."/>
            <person name="Lu H.L."/>
            <person name="Taylor S.T."/>
            <person name="Ehtesham M.E.M."/>
            <person name="Najaraj S.H.N."/>
            <person name="Harsha G.H.G."/>
            <person name="Madugundu A.M."/>
            <person name="Renuse S.R."/>
            <person name="Holt D.H."/>
            <person name="Pandey A.P."/>
            <person name="Papenfuss A.P."/>
            <person name="Gasser R.B.G."/>
            <person name="Fischer K.F."/>
        </authorList>
    </citation>
    <scope>NUCLEOTIDE SEQUENCE</scope>
    <source>
        <strain evidence="1">SSS_KF_BRIS2020</strain>
    </source>
</reference>
<dbReference type="InterPro" id="IPR036397">
    <property type="entry name" value="RNaseH_sf"/>
</dbReference>